<dbReference type="CDD" id="cd10918">
    <property type="entry name" value="CE4_NodB_like_5s_6s"/>
    <property type="match status" value="1"/>
</dbReference>
<evidence type="ECO:0000259" key="4">
    <source>
        <dbReference type="PROSITE" id="PS51677"/>
    </source>
</evidence>
<feature type="signal peptide" evidence="3">
    <location>
        <begin position="1"/>
        <end position="22"/>
    </location>
</feature>
<feature type="domain" description="NodB homology" evidence="4">
    <location>
        <begin position="80"/>
        <end position="242"/>
    </location>
</feature>
<dbReference type="InterPro" id="IPR002509">
    <property type="entry name" value="NODB_dom"/>
</dbReference>
<dbReference type="PANTHER" id="PTHR34216:SF3">
    <property type="entry name" value="POLY-BETA-1,6-N-ACETYL-D-GLUCOSAMINE N-DEACETYLASE"/>
    <property type="match status" value="1"/>
</dbReference>
<gene>
    <name evidence="5" type="ORF">BWZ43_05215</name>
</gene>
<dbReference type="GO" id="GO:0016810">
    <property type="term" value="F:hydrolase activity, acting on carbon-nitrogen (but not peptide) bonds"/>
    <property type="evidence" value="ECO:0007669"/>
    <property type="project" value="InterPro"/>
</dbReference>
<evidence type="ECO:0000313" key="5">
    <source>
        <dbReference type="EMBL" id="OOP69500.1"/>
    </source>
</evidence>
<protein>
    <submittedName>
        <fullName evidence="5">Polysaccharide deacetylase</fullName>
    </submittedName>
</protein>
<reference evidence="5 6" key="1">
    <citation type="submission" date="2017-01" db="EMBL/GenBank/DDBJ databases">
        <title>Draft genome sequence of Bacillus oleronius.</title>
        <authorList>
            <person name="Allam M."/>
        </authorList>
    </citation>
    <scope>NUCLEOTIDE SEQUENCE [LARGE SCALE GENOMIC DNA]</scope>
    <source>
        <strain evidence="5 6">DSM 9356</strain>
    </source>
</reference>
<dbReference type="GO" id="GO:0005975">
    <property type="term" value="P:carbohydrate metabolic process"/>
    <property type="evidence" value="ECO:0007669"/>
    <property type="project" value="InterPro"/>
</dbReference>
<dbReference type="EMBL" id="MTLA01000053">
    <property type="protein sequence ID" value="OOP69500.1"/>
    <property type="molecule type" value="Genomic_DNA"/>
</dbReference>
<feature type="chain" id="PRO_5034029911" evidence="3">
    <location>
        <begin position="23"/>
        <end position="242"/>
    </location>
</feature>
<comment type="caution">
    <text evidence="5">The sequence shown here is derived from an EMBL/GenBank/DDBJ whole genome shotgun (WGS) entry which is preliminary data.</text>
</comment>
<keyword evidence="6" id="KW-1185">Reference proteome</keyword>
<dbReference type="PROSITE" id="PS51677">
    <property type="entry name" value="NODB"/>
    <property type="match status" value="1"/>
</dbReference>
<accession>A0A8E2IEC3</accession>
<name>A0A8E2IEC3_9BACI</name>
<dbReference type="Pfam" id="PF01522">
    <property type="entry name" value="Polysacc_deac_1"/>
    <property type="match status" value="1"/>
</dbReference>
<evidence type="ECO:0000313" key="6">
    <source>
        <dbReference type="Proteomes" id="UP000189761"/>
    </source>
</evidence>
<dbReference type="GO" id="GO:0005576">
    <property type="term" value="C:extracellular region"/>
    <property type="evidence" value="ECO:0007669"/>
    <property type="project" value="UniProtKB-SubCell"/>
</dbReference>
<dbReference type="Proteomes" id="UP000189761">
    <property type="component" value="Unassembled WGS sequence"/>
</dbReference>
<proteinExistence type="predicted"/>
<evidence type="ECO:0000256" key="3">
    <source>
        <dbReference type="SAM" id="SignalP"/>
    </source>
</evidence>
<sequence>MKKVVLLLVIFSLVAIPSQAFAQKKIPILIYHSIDEFKGQGSKDLYVSPGNFEKQMAYLKDNGFTLLTFERWGEIHQVKKPIFITFDDGYKNNVNAFAIFQKLKGANFHPTATIFVISDFVGRSNRLSRSDLKKMVDSGMFSVQSHTATHPDLTKVKDIDYELKESKEKIQQMTGKPVIALAYPYGIFNEKVIAETKKYYQFGLTTIPEPYVKTGKPNENYLLPRIYVKNSTTLDEFVENLQ</sequence>
<comment type="subcellular location">
    <subcellularLocation>
        <location evidence="1">Secreted</location>
    </subcellularLocation>
</comment>
<dbReference type="RefSeq" id="WP_078109651.1">
    <property type="nucleotide sequence ID" value="NZ_CP065424.1"/>
</dbReference>
<dbReference type="InterPro" id="IPR011330">
    <property type="entry name" value="Glyco_hydro/deAcase_b/a-brl"/>
</dbReference>
<dbReference type="Gene3D" id="3.20.20.370">
    <property type="entry name" value="Glycoside hydrolase/deacetylase"/>
    <property type="match status" value="1"/>
</dbReference>
<evidence type="ECO:0000256" key="2">
    <source>
        <dbReference type="ARBA" id="ARBA00022729"/>
    </source>
</evidence>
<dbReference type="AlphaFoldDB" id="A0A8E2IEC3"/>
<dbReference type="InterPro" id="IPR051398">
    <property type="entry name" value="Polysacch_Deacetylase"/>
</dbReference>
<organism evidence="5 6">
    <name type="scientific">Heyndrickxia oleronia</name>
    <dbReference type="NCBI Taxonomy" id="38875"/>
    <lineage>
        <taxon>Bacteria</taxon>
        <taxon>Bacillati</taxon>
        <taxon>Bacillota</taxon>
        <taxon>Bacilli</taxon>
        <taxon>Bacillales</taxon>
        <taxon>Bacillaceae</taxon>
        <taxon>Heyndrickxia</taxon>
    </lineage>
</organism>
<dbReference type="SUPFAM" id="SSF88713">
    <property type="entry name" value="Glycoside hydrolase/deacetylase"/>
    <property type="match status" value="1"/>
</dbReference>
<evidence type="ECO:0000256" key="1">
    <source>
        <dbReference type="ARBA" id="ARBA00004613"/>
    </source>
</evidence>
<dbReference type="PANTHER" id="PTHR34216">
    <property type="match status" value="1"/>
</dbReference>
<keyword evidence="2 3" id="KW-0732">Signal</keyword>